<dbReference type="NCBIfam" id="NF002378">
    <property type="entry name" value="PRK01372.1"/>
    <property type="match status" value="1"/>
</dbReference>
<evidence type="ECO:0000259" key="18">
    <source>
        <dbReference type="PROSITE" id="PS50975"/>
    </source>
</evidence>
<evidence type="ECO:0000256" key="10">
    <source>
        <dbReference type="ARBA" id="ARBA00022960"/>
    </source>
</evidence>
<dbReference type="AlphaFoldDB" id="A0A845QD72"/>
<evidence type="ECO:0000256" key="15">
    <source>
        <dbReference type="PIRSR" id="PIRSR039102-1"/>
    </source>
</evidence>
<feature type="binding site" evidence="16">
    <location>
        <position position="269"/>
    </location>
    <ligand>
        <name>Mg(2+)</name>
        <dbReference type="ChEBI" id="CHEBI:18420"/>
        <label>2</label>
    </ligand>
</feature>
<dbReference type="NCBIfam" id="TIGR01205">
    <property type="entry name" value="D_ala_D_alaTIGR"/>
    <property type="match status" value="1"/>
</dbReference>
<keyword evidence="8 17" id="KW-0547">Nucleotide-binding</keyword>
<feature type="active site" evidence="15">
    <location>
        <position position="278"/>
    </location>
</feature>
<keyword evidence="16" id="KW-0479">Metal-binding</keyword>
<dbReference type="Pfam" id="PF01820">
    <property type="entry name" value="Dala_Dala_lig_N"/>
    <property type="match status" value="1"/>
</dbReference>
<keyword evidence="16" id="KW-0460">Magnesium</keyword>
<feature type="binding site" evidence="16">
    <location>
        <position position="267"/>
    </location>
    <ligand>
        <name>Mg(2+)</name>
        <dbReference type="ChEBI" id="CHEBI:18420"/>
        <label>1</label>
    </ligand>
</feature>
<dbReference type="GO" id="GO:0009252">
    <property type="term" value="P:peptidoglycan biosynthetic process"/>
    <property type="evidence" value="ECO:0007669"/>
    <property type="project" value="UniProtKB-UniRule"/>
</dbReference>
<comment type="caution">
    <text evidence="19">The sequence shown here is derived from an EMBL/GenBank/DDBJ whole genome shotgun (WGS) entry which is preliminary data.</text>
</comment>
<keyword evidence="12 14" id="KW-0961">Cell wall biogenesis/degradation</keyword>
<evidence type="ECO:0000256" key="5">
    <source>
        <dbReference type="ARBA" id="ARBA00012216"/>
    </source>
</evidence>
<feature type="domain" description="ATP-grasp" evidence="18">
    <location>
        <begin position="104"/>
        <end position="300"/>
    </location>
</feature>
<dbReference type="HAMAP" id="MF_00047">
    <property type="entry name" value="Dala_Dala_lig"/>
    <property type="match status" value="1"/>
</dbReference>
<protein>
    <recommendedName>
        <fullName evidence="5 14">D-alanine--D-alanine ligase</fullName>
        <ecNumber evidence="5 14">6.3.2.4</ecNumber>
    </recommendedName>
    <alternativeName>
        <fullName evidence="14">D-Ala-D-Ala ligase</fullName>
    </alternativeName>
    <alternativeName>
        <fullName evidence="14">D-alanylalanine synthetase</fullName>
    </alternativeName>
</protein>
<proteinExistence type="inferred from homology"/>
<sequence length="306" mass="33127">MSRADTHVAVLMGGWSAEREVSLSSGRGCSAALREAGYRVTDVDAGHDVAQVLAELKPDVVFNALHGPWGEDGCVQGVLEVLELPYTHSGVLASALAIDKQRAKHLLANQGMPVAEGRVMSRTEAAGSHAMDVPYVIKPLDQGSSIGVFIVREGDNRPPSELSDPKWDLGDEVMVEAFVTGREFTCAVIDDKAWEVIEIRPRTAFYDYEAKYADGGSEHLLPAPIDDTLKGRIQELSLLAHRGLGCRGVSRSDFIFDEARGEPVFLEVNTQPGMTPTSLVPEIAAHGGMSFPELVAWMVEDASCRR</sequence>
<dbReference type="GO" id="GO:0005737">
    <property type="term" value="C:cytoplasm"/>
    <property type="evidence" value="ECO:0007669"/>
    <property type="project" value="UniProtKB-SubCell"/>
</dbReference>
<dbReference type="GO" id="GO:0008360">
    <property type="term" value="P:regulation of cell shape"/>
    <property type="evidence" value="ECO:0007669"/>
    <property type="project" value="UniProtKB-KW"/>
</dbReference>
<organism evidence="19 20">
    <name type="scientific">Pyruvatibacter mobilis</name>
    <dbReference type="NCBI Taxonomy" id="1712261"/>
    <lineage>
        <taxon>Bacteria</taxon>
        <taxon>Pseudomonadati</taxon>
        <taxon>Pseudomonadota</taxon>
        <taxon>Alphaproteobacteria</taxon>
        <taxon>Hyphomicrobiales</taxon>
        <taxon>Parvibaculaceae</taxon>
        <taxon>Pyruvatibacter</taxon>
    </lineage>
</organism>
<dbReference type="PANTHER" id="PTHR23132">
    <property type="entry name" value="D-ALANINE--D-ALANINE LIGASE"/>
    <property type="match status" value="1"/>
</dbReference>
<evidence type="ECO:0000256" key="14">
    <source>
        <dbReference type="HAMAP-Rule" id="MF_00047"/>
    </source>
</evidence>
<dbReference type="GO" id="GO:0005524">
    <property type="term" value="F:ATP binding"/>
    <property type="evidence" value="ECO:0007669"/>
    <property type="project" value="UniProtKB-UniRule"/>
</dbReference>
<dbReference type="PROSITE" id="PS00843">
    <property type="entry name" value="DALA_DALA_LIGASE_1"/>
    <property type="match status" value="1"/>
</dbReference>
<evidence type="ECO:0000256" key="9">
    <source>
        <dbReference type="ARBA" id="ARBA00022840"/>
    </source>
</evidence>
<feature type="active site" evidence="15">
    <location>
        <position position="144"/>
    </location>
</feature>
<evidence type="ECO:0000313" key="20">
    <source>
        <dbReference type="Proteomes" id="UP000470384"/>
    </source>
</evidence>
<evidence type="ECO:0000256" key="6">
    <source>
        <dbReference type="ARBA" id="ARBA00022490"/>
    </source>
</evidence>
<comment type="cofactor">
    <cofactor evidence="1">
        <name>Mn(2+)</name>
        <dbReference type="ChEBI" id="CHEBI:29035"/>
    </cofactor>
</comment>
<dbReference type="Gene3D" id="3.30.1490.20">
    <property type="entry name" value="ATP-grasp fold, A domain"/>
    <property type="match status" value="1"/>
</dbReference>
<evidence type="ECO:0000256" key="11">
    <source>
        <dbReference type="ARBA" id="ARBA00022984"/>
    </source>
</evidence>
<dbReference type="InterPro" id="IPR013815">
    <property type="entry name" value="ATP_grasp_subdomain_1"/>
</dbReference>
<keyword evidence="6 14" id="KW-0963">Cytoplasm</keyword>
<feature type="active site" evidence="15">
    <location>
        <position position="18"/>
    </location>
</feature>
<dbReference type="SUPFAM" id="SSF52440">
    <property type="entry name" value="PreATP-grasp domain"/>
    <property type="match status" value="1"/>
</dbReference>
<keyword evidence="7 14" id="KW-0436">Ligase</keyword>
<dbReference type="UniPathway" id="UPA00219"/>
<evidence type="ECO:0000256" key="8">
    <source>
        <dbReference type="ARBA" id="ARBA00022741"/>
    </source>
</evidence>
<dbReference type="InterPro" id="IPR011127">
    <property type="entry name" value="Dala_Dala_lig_N"/>
</dbReference>
<evidence type="ECO:0000313" key="19">
    <source>
        <dbReference type="EMBL" id="NBG96615.1"/>
    </source>
</evidence>
<dbReference type="Gene3D" id="3.40.50.20">
    <property type="match status" value="1"/>
</dbReference>
<evidence type="ECO:0000256" key="17">
    <source>
        <dbReference type="PROSITE-ProRule" id="PRU00409"/>
    </source>
</evidence>
<keyword evidence="16" id="KW-0464">Manganese</keyword>
<name>A0A845QD72_9HYPH</name>
<comment type="subcellular location">
    <subcellularLocation>
        <location evidence="3 14">Cytoplasm</location>
    </subcellularLocation>
</comment>
<dbReference type="GeneID" id="300654020"/>
<evidence type="ECO:0000256" key="3">
    <source>
        <dbReference type="ARBA" id="ARBA00004496"/>
    </source>
</evidence>
<dbReference type="OrthoDB" id="9813261at2"/>
<comment type="similarity">
    <text evidence="4 14">Belongs to the D-alanine--D-alanine ligase family.</text>
</comment>
<dbReference type="GO" id="GO:0046872">
    <property type="term" value="F:metal ion binding"/>
    <property type="evidence" value="ECO:0007669"/>
    <property type="project" value="UniProtKB-KW"/>
</dbReference>
<dbReference type="PROSITE" id="PS50975">
    <property type="entry name" value="ATP_GRASP"/>
    <property type="match status" value="1"/>
</dbReference>
<evidence type="ECO:0000256" key="1">
    <source>
        <dbReference type="ARBA" id="ARBA00001936"/>
    </source>
</evidence>
<dbReference type="InterPro" id="IPR000291">
    <property type="entry name" value="D-Ala_lig_Van_CS"/>
</dbReference>
<dbReference type="Proteomes" id="UP000470384">
    <property type="component" value="Unassembled WGS sequence"/>
</dbReference>
<dbReference type="InterPro" id="IPR016185">
    <property type="entry name" value="PreATP-grasp_dom_sf"/>
</dbReference>
<evidence type="ECO:0000256" key="2">
    <source>
        <dbReference type="ARBA" id="ARBA00003921"/>
    </source>
</evidence>
<dbReference type="Gene3D" id="3.30.470.20">
    <property type="entry name" value="ATP-grasp fold, B domain"/>
    <property type="match status" value="1"/>
</dbReference>
<dbReference type="InterPro" id="IPR011095">
    <property type="entry name" value="Dala_Dala_lig_C"/>
</dbReference>
<keyword evidence="11 14" id="KW-0573">Peptidoglycan synthesis</keyword>
<keyword evidence="20" id="KW-1185">Reference proteome</keyword>
<evidence type="ECO:0000256" key="12">
    <source>
        <dbReference type="ARBA" id="ARBA00023316"/>
    </source>
</evidence>
<dbReference type="EMBL" id="WXYQ01000010">
    <property type="protein sequence ID" value="NBG96615.1"/>
    <property type="molecule type" value="Genomic_DNA"/>
</dbReference>
<dbReference type="RefSeq" id="WP_160588671.1">
    <property type="nucleotide sequence ID" value="NZ_BMHN01000001.1"/>
</dbReference>
<dbReference type="GO" id="GO:0008716">
    <property type="term" value="F:D-alanine-D-alanine ligase activity"/>
    <property type="evidence" value="ECO:0007669"/>
    <property type="project" value="UniProtKB-UniRule"/>
</dbReference>
<dbReference type="PANTHER" id="PTHR23132:SF23">
    <property type="entry name" value="D-ALANINE--D-ALANINE LIGASE B"/>
    <property type="match status" value="1"/>
</dbReference>
<comment type="pathway">
    <text evidence="14">Cell wall biogenesis; peptidoglycan biosynthesis.</text>
</comment>
<accession>A0A845QD72</accession>
<evidence type="ECO:0000256" key="13">
    <source>
        <dbReference type="ARBA" id="ARBA00047614"/>
    </source>
</evidence>
<dbReference type="PIRSF" id="PIRSF039102">
    <property type="entry name" value="Ddl/VanB"/>
    <property type="match status" value="1"/>
</dbReference>
<feature type="binding site" evidence="16">
    <location>
        <position position="267"/>
    </location>
    <ligand>
        <name>Mg(2+)</name>
        <dbReference type="ChEBI" id="CHEBI:18420"/>
        <label>2</label>
    </ligand>
</feature>
<dbReference type="SUPFAM" id="SSF56059">
    <property type="entry name" value="Glutathione synthetase ATP-binding domain-like"/>
    <property type="match status" value="1"/>
</dbReference>
<dbReference type="InterPro" id="IPR011761">
    <property type="entry name" value="ATP-grasp"/>
</dbReference>
<evidence type="ECO:0000256" key="16">
    <source>
        <dbReference type="PIRSR" id="PIRSR039102-3"/>
    </source>
</evidence>
<gene>
    <name evidence="14" type="primary">ddl</name>
    <name evidence="19" type="ORF">GTQ45_12810</name>
</gene>
<evidence type="ECO:0000256" key="7">
    <source>
        <dbReference type="ARBA" id="ARBA00022598"/>
    </source>
</evidence>
<feature type="binding site" evidence="16">
    <location>
        <position position="253"/>
    </location>
    <ligand>
        <name>Mg(2+)</name>
        <dbReference type="ChEBI" id="CHEBI:18420"/>
        <label>1</label>
    </ligand>
</feature>
<comment type="catalytic activity">
    <reaction evidence="13 14">
        <text>2 D-alanine + ATP = D-alanyl-D-alanine + ADP + phosphate + H(+)</text>
        <dbReference type="Rhea" id="RHEA:11224"/>
        <dbReference type="ChEBI" id="CHEBI:15378"/>
        <dbReference type="ChEBI" id="CHEBI:30616"/>
        <dbReference type="ChEBI" id="CHEBI:43474"/>
        <dbReference type="ChEBI" id="CHEBI:57416"/>
        <dbReference type="ChEBI" id="CHEBI:57822"/>
        <dbReference type="ChEBI" id="CHEBI:456216"/>
        <dbReference type="EC" id="6.3.2.4"/>
    </reaction>
</comment>
<keyword evidence="10 14" id="KW-0133">Cell shape</keyword>
<comment type="function">
    <text evidence="2 14">Cell wall formation.</text>
</comment>
<reference evidence="19 20" key="1">
    <citation type="journal article" date="2016" name="Int. J. Syst. Evol. Microbiol.">
        <title>Pyruvatibacter mobilis gen. nov., sp. nov., a marine bacterium from the culture broth of Picochlorum sp. 122.</title>
        <authorList>
            <person name="Wang G."/>
            <person name="Tang M."/>
            <person name="Wu H."/>
            <person name="Dai S."/>
            <person name="Li T."/>
            <person name="Chen C."/>
            <person name="He H."/>
            <person name="Fan J."/>
            <person name="Xiang W."/>
            <person name="Li X."/>
        </authorList>
    </citation>
    <scope>NUCLEOTIDE SEQUENCE [LARGE SCALE GENOMIC DNA]</scope>
    <source>
        <strain evidence="19 20">GYP-11</strain>
    </source>
</reference>
<dbReference type="GO" id="GO:0071555">
    <property type="term" value="P:cell wall organization"/>
    <property type="evidence" value="ECO:0007669"/>
    <property type="project" value="UniProtKB-KW"/>
</dbReference>
<dbReference type="PROSITE" id="PS00844">
    <property type="entry name" value="DALA_DALA_LIGASE_2"/>
    <property type="match status" value="1"/>
</dbReference>
<evidence type="ECO:0000256" key="4">
    <source>
        <dbReference type="ARBA" id="ARBA00010871"/>
    </source>
</evidence>
<dbReference type="Pfam" id="PF07478">
    <property type="entry name" value="Dala_Dala_lig_C"/>
    <property type="match status" value="1"/>
</dbReference>
<keyword evidence="9 17" id="KW-0067">ATP-binding</keyword>
<dbReference type="EC" id="6.3.2.4" evidence="5 14"/>
<dbReference type="InterPro" id="IPR005905">
    <property type="entry name" value="D_ala_D_ala"/>
</dbReference>
<comment type="cofactor">
    <cofactor evidence="16">
        <name>Mg(2+)</name>
        <dbReference type="ChEBI" id="CHEBI:18420"/>
    </cofactor>
    <cofactor evidence="16">
        <name>Mn(2+)</name>
        <dbReference type="ChEBI" id="CHEBI:29035"/>
    </cofactor>
    <text evidence="16">Binds 2 magnesium or manganese ions per subunit.</text>
</comment>